<sequence>MIKSICIIRFHNIIKQGGFHEEVPLTGKHFSFLQALPSAGAPLSQEEILQKIENLEKKVQELERENRELKRLLTERGGVVPLRKKTEKVKVGGRVLFRFSQSEDLKEGQKTLFGDPGNGFTVRKARLNVKGKLNDGFSYGIQIRADRGSKVELWDAYVKYRLSNFPVSIKAGQFKIPVSMSYLKSGTELWIPERPVAVNQIAPVWRDVGVSVTYKLPFNGTKLTAGIFNGEGWTNKDKIYNKDKNYLYTVALDTVALNSENLFWRLRVGGTFGTDSESKGYKKSYGVASLKRHLLDVETNLTLKPYRLSLEAGYLYDNPSDAKDSNGKDVSIGNAKGYYLQFNWGAPVFSKLHLVGRYSYVDPNDDVDDNRDVDYTTLGFYYLLDGWQAALRSSYTWANERHGEEVDNDLFVTEFQLLF</sequence>
<keyword evidence="3" id="KW-1185">Reference proteome</keyword>
<protein>
    <submittedName>
        <fullName evidence="2">Phosphate-selective porin O and P</fullName>
    </submittedName>
</protein>
<keyword evidence="1" id="KW-0175">Coiled coil</keyword>
<dbReference type="Proteomes" id="UP000317315">
    <property type="component" value="Unassembled WGS sequence"/>
</dbReference>
<dbReference type="AlphaFoldDB" id="A0A521BZ71"/>
<dbReference type="EMBL" id="FXTM01000009">
    <property type="protein sequence ID" value="SMO52483.1"/>
    <property type="molecule type" value="Genomic_DNA"/>
</dbReference>
<dbReference type="CDD" id="cd14686">
    <property type="entry name" value="bZIP"/>
    <property type="match status" value="1"/>
</dbReference>
<evidence type="ECO:0000313" key="3">
    <source>
        <dbReference type="Proteomes" id="UP000317315"/>
    </source>
</evidence>
<evidence type="ECO:0000256" key="1">
    <source>
        <dbReference type="SAM" id="Coils"/>
    </source>
</evidence>
<feature type="coiled-coil region" evidence="1">
    <location>
        <begin position="45"/>
        <end position="75"/>
    </location>
</feature>
<dbReference type="InterPro" id="IPR010870">
    <property type="entry name" value="Porin_O/P"/>
</dbReference>
<dbReference type="Pfam" id="PF07396">
    <property type="entry name" value="Porin_O_P"/>
    <property type="match status" value="1"/>
</dbReference>
<reference evidence="2 3" key="1">
    <citation type="submission" date="2017-05" db="EMBL/GenBank/DDBJ databases">
        <authorList>
            <person name="Varghese N."/>
            <person name="Submissions S."/>
        </authorList>
    </citation>
    <scope>NUCLEOTIDE SEQUENCE [LARGE SCALE GENOMIC DNA]</scope>
    <source>
        <strain evidence="2 3">DSM 16304</strain>
    </source>
</reference>
<evidence type="ECO:0000313" key="2">
    <source>
        <dbReference type="EMBL" id="SMO52483.1"/>
    </source>
</evidence>
<proteinExistence type="predicted"/>
<dbReference type="RefSeq" id="WP_185954239.1">
    <property type="nucleotide sequence ID" value="NZ_FXTM01000009.1"/>
</dbReference>
<dbReference type="SUPFAM" id="SSF56935">
    <property type="entry name" value="Porins"/>
    <property type="match status" value="1"/>
</dbReference>
<dbReference type="Gene3D" id="2.40.160.10">
    <property type="entry name" value="Porin"/>
    <property type="match status" value="1"/>
</dbReference>
<accession>A0A521BZ71</accession>
<name>A0A521BZ71_9BACT</name>
<dbReference type="InterPro" id="IPR023614">
    <property type="entry name" value="Porin_dom_sf"/>
</dbReference>
<gene>
    <name evidence="2" type="ORF">SAMN06269117_1092</name>
</gene>
<organism evidence="2 3">
    <name type="scientific">Balnearium lithotrophicum</name>
    <dbReference type="NCBI Taxonomy" id="223788"/>
    <lineage>
        <taxon>Bacteria</taxon>
        <taxon>Pseudomonadati</taxon>
        <taxon>Aquificota</taxon>
        <taxon>Aquificia</taxon>
        <taxon>Desulfurobacteriales</taxon>
        <taxon>Desulfurobacteriaceae</taxon>
        <taxon>Balnearium</taxon>
    </lineage>
</organism>